<feature type="binding site" evidence="5">
    <location>
        <position position="314"/>
    </location>
    <ligand>
        <name>FAD</name>
        <dbReference type="ChEBI" id="CHEBI:57692"/>
    </ligand>
</feature>
<comment type="similarity">
    <text evidence="1">Belongs to the class-I pyridine nucleotide-disulfide oxidoreductase family.</text>
</comment>
<proteinExistence type="inferred from homology"/>
<evidence type="ECO:0000256" key="6">
    <source>
        <dbReference type="PIRSR" id="PIRSR000350-4"/>
    </source>
</evidence>
<dbReference type="GO" id="GO:0006103">
    <property type="term" value="P:2-oxoglutarate metabolic process"/>
    <property type="evidence" value="ECO:0007669"/>
    <property type="project" value="TreeGrafter"/>
</dbReference>
<dbReference type="PRINTS" id="PR00368">
    <property type="entry name" value="FADPNR"/>
</dbReference>
<evidence type="ECO:0000256" key="4">
    <source>
        <dbReference type="ARBA" id="ARBA00023027"/>
    </source>
</evidence>
<accession>A0A5P2DSG2</accession>
<sequence>MPVSEAVEYDVVVLGGGPAGENIVDRTRAAGLTTALVESELVGGECSYWACVPSKALLRPALARADARRVPGLAGAVQGPLDTAAVLAHRNYWTGDWKDQGQIDWVDSTGAHVYRGHGRLYGVRKVAVTSPEGEHHILSARHAVVVATGTRAVVPDLPGIAGARPWTSREATSAQEAPGRLLIVGGSVVAVEMATAWQALGSQVTVLARGPGLLPRMEPFAGELVADALREAGADVRIGVSVEAVVRDGSTGPVSVVLEGGETLEGDELLMATGRAPRTEDIGLDTVGLPPGRWIDVDDTCRVPGHDWLYAVGDVNHRVLLTHQGKYQGRIVGAVIAARAAGTPLDTAPWGAHTPTADTRAVPQAVFTDPEAAAVGLTLAEAEGAGHRVRAVDYDMSKVSGAGLYADGYKGRARMIVDLDREVLLGVTFVGPGAAELIHAATIAVAGEVPIQRLWHAVPSFPTISEVWLRLLETYRG</sequence>
<feature type="binding site" evidence="5">
    <location>
        <position position="274"/>
    </location>
    <ligand>
        <name>NAD(+)</name>
        <dbReference type="ChEBI" id="CHEBI:57540"/>
    </ligand>
</feature>
<dbReference type="InterPro" id="IPR050151">
    <property type="entry name" value="Class-I_Pyr_Nuc-Dis_Oxidored"/>
</dbReference>
<dbReference type="SUPFAM" id="SSF51905">
    <property type="entry name" value="FAD/NAD(P)-binding domain"/>
    <property type="match status" value="1"/>
</dbReference>
<feature type="binding site" evidence="5">
    <location>
        <position position="55"/>
    </location>
    <ligand>
        <name>FAD</name>
        <dbReference type="ChEBI" id="CHEBI:57692"/>
    </ligand>
</feature>
<reference evidence="9 10" key="1">
    <citation type="submission" date="2018-05" db="EMBL/GenBank/DDBJ databases">
        <title>Streptomyces venezuelae.</title>
        <authorList>
            <person name="Kim W."/>
            <person name="Lee N."/>
            <person name="Cho B.-K."/>
        </authorList>
    </citation>
    <scope>NUCLEOTIDE SEQUENCE [LARGE SCALE GENOMIC DNA]</scope>
    <source>
        <strain evidence="9 10">ATCC 21018</strain>
    </source>
</reference>
<evidence type="ECO:0000256" key="1">
    <source>
        <dbReference type="ARBA" id="ARBA00007532"/>
    </source>
</evidence>
<dbReference type="InterPro" id="IPR036188">
    <property type="entry name" value="FAD/NAD-bd_sf"/>
</dbReference>
<dbReference type="GO" id="GO:0004148">
    <property type="term" value="F:dihydrolipoyl dehydrogenase (NADH) activity"/>
    <property type="evidence" value="ECO:0007669"/>
    <property type="project" value="TreeGrafter"/>
</dbReference>
<evidence type="ECO:0000313" key="10">
    <source>
        <dbReference type="Proteomes" id="UP000324101"/>
    </source>
</evidence>
<dbReference type="InterPro" id="IPR023753">
    <property type="entry name" value="FAD/NAD-binding_dom"/>
</dbReference>
<evidence type="ECO:0000259" key="8">
    <source>
        <dbReference type="Pfam" id="PF07992"/>
    </source>
</evidence>
<dbReference type="OrthoDB" id="9800167at2"/>
<evidence type="ECO:0000313" key="9">
    <source>
        <dbReference type="EMBL" id="QES57823.1"/>
    </source>
</evidence>
<keyword evidence="5" id="KW-0547">Nucleotide-binding</keyword>
<dbReference type="PANTHER" id="PTHR22912">
    <property type="entry name" value="DISULFIDE OXIDOREDUCTASE"/>
    <property type="match status" value="1"/>
</dbReference>
<dbReference type="Gene3D" id="3.30.390.30">
    <property type="match status" value="1"/>
</dbReference>
<dbReference type="AlphaFoldDB" id="A0A5P2DSG2"/>
<dbReference type="Proteomes" id="UP000324101">
    <property type="component" value="Chromosome"/>
</dbReference>
<evidence type="ECO:0000256" key="5">
    <source>
        <dbReference type="PIRSR" id="PIRSR000350-3"/>
    </source>
</evidence>
<dbReference type="InterPro" id="IPR001100">
    <property type="entry name" value="Pyr_nuc-diS_OxRdtase"/>
</dbReference>
<dbReference type="InterPro" id="IPR004099">
    <property type="entry name" value="Pyr_nucl-diS_OxRdtase_dimer"/>
</dbReference>
<gene>
    <name evidence="9" type="ORF">DEJ51_29700</name>
</gene>
<feature type="binding site" evidence="5">
    <location>
        <position position="118"/>
    </location>
    <ligand>
        <name>FAD</name>
        <dbReference type="ChEBI" id="CHEBI:57692"/>
    </ligand>
</feature>
<keyword evidence="3 5" id="KW-0274">FAD</keyword>
<dbReference type="EMBL" id="CP029189">
    <property type="protein sequence ID" value="QES57823.1"/>
    <property type="molecule type" value="Genomic_DNA"/>
</dbReference>
<dbReference type="SUPFAM" id="SSF55424">
    <property type="entry name" value="FAD/NAD-linked reductases, dimerisation (C-terminal) domain"/>
    <property type="match status" value="1"/>
</dbReference>
<feature type="disulfide bond" description="Redox-active" evidence="6">
    <location>
        <begin position="46"/>
        <end position="51"/>
    </location>
</feature>
<dbReference type="PIRSF" id="PIRSF000350">
    <property type="entry name" value="Mercury_reductase_MerA"/>
    <property type="match status" value="1"/>
</dbReference>
<feature type="binding site" evidence="5">
    <location>
        <begin position="185"/>
        <end position="192"/>
    </location>
    <ligand>
        <name>NAD(+)</name>
        <dbReference type="ChEBI" id="CHEBI:57540"/>
    </ligand>
</feature>
<comment type="cofactor">
    <cofactor evidence="5">
        <name>FAD</name>
        <dbReference type="ChEBI" id="CHEBI:57692"/>
    </cofactor>
    <text evidence="5">Binds 1 FAD per subunit.</text>
</comment>
<dbReference type="Gene3D" id="3.50.50.60">
    <property type="entry name" value="FAD/NAD(P)-binding domain"/>
    <property type="match status" value="2"/>
</dbReference>
<evidence type="ECO:0000256" key="2">
    <source>
        <dbReference type="ARBA" id="ARBA00022630"/>
    </source>
</evidence>
<dbReference type="Pfam" id="PF07992">
    <property type="entry name" value="Pyr_redox_2"/>
    <property type="match status" value="1"/>
</dbReference>
<dbReference type="GO" id="GO:0050660">
    <property type="term" value="F:flavin adenine dinucleotide binding"/>
    <property type="evidence" value="ECO:0007669"/>
    <property type="project" value="TreeGrafter"/>
</dbReference>
<evidence type="ECO:0000256" key="3">
    <source>
        <dbReference type="ARBA" id="ARBA00022827"/>
    </source>
</evidence>
<dbReference type="Pfam" id="PF02852">
    <property type="entry name" value="Pyr_redox_dim"/>
    <property type="match status" value="1"/>
</dbReference>
<organism evidence="9 10">
    <name type="scientific">Streptomyces venezuelae</name>
    <dbReference type="NCBI Taxonomy" id="54571"/>
    <lineage>
        <taxon>Bacteria</taxon>
        <taxon>Bacillati</taxon>
        <taxon>Actinomycetota</taxon>
        <taxon>Actinomycetes</taxon>
        <taxon>Kitasatosporales</taxon>
        <taxon>Streptomycetaceae</taxon>
        <taxon>Streptomyces</taxon>
    </lineage>
</organism>
<keyword evidence="2" id="KW-0285">Flavoprotein</keyword>
<feature type="domain" description="Pyridine nucleotide-disulphide oxidoreductase dimerisation" evidence="7">
    <location>
        <begin position="362"/>
        <end position="468"/>
    </location>
</feature>
<protein>
    <submittedName>
        <fullName evidence="9">Pyridine nucleotide-disulfide oxidoreductase</fullName>
    </submittedName>
</protein>
<name>A0A5P2DSG2_STRVZ</name>
<dbReference type="InterPro" id="IPR016156">
    <property type="entry name" value="FAD/NAD-linked_Rdtase_dimer_sf"/>
</dbReference>
<evidence type="ECO:0000259" key="7">
    <source>
        <dbReference type="Pfam" id="PF02852"/>
    </source>
</evidence>
<dbReference type="PANTHER" id="PTHR22912:SF151">
    <property type="entry name" value="DIHYDROLIPOYL DEHYDROGENASE, MITOCHONDRIAL"/>
    <property type="match status" value="1"/>
</dbReference>
<keyword evidence="4 5" id="KW-0520">NAD</keyword>
<feature type="domain" description="FAD/NAD(P)-binding" evidence="8">
    <location>
        <begin position="9"/>
        <end position="329"/>
    </location>
</feature>
<dbReference type="PRINTS" id="PR00411">
    <property type="entry name" value="PNDRDTASEI"/>
</dbReference>